<dbReference type="Ensembl" id="ENSSAUT00010072099.1">
    <property type="protein sequence ID" value="ENSSAUP00010068892.1"/>
    <property type="gene ID" value="ENSSAUG00010027322.1"/>
</dbReference>
<dbReference type="GeneTree" id="ENSGT00530000063534"/>
<evidence type="ECO:0000256" key="3">
    <source>
        <dbReference type="SAM" id="MobiDB-lite"/>
    </source>
</evidence>
<evidence type="ECO:0000313" key="4">
    <source>
        <dbReference type="Ensembl" id="ENSSAUP00010068892.1"/>
    </source>
</evidence>
<dbReference type="AlphaFoldDB" id="A0A671Z1P0"/>
<feature type="region of interest" description="Disordered" evidence="3">
    <location>
        <begin position="976"/>
        <end position="1023"/>
    </location>
</feature>
<accession>A0A671Z1P0</accession>
<dbReference type="PANTHER" id="PTHR32083:SF34">
    <property type="entry name" value="COILED-COIL DOMAIN-CONTAINING PROTEIN 146"/>
    <property type="match status" value="1"/>
</dbReference>
<feature type="region of interest" description="Disordered" evidence="3">
    <location>
        <begin position="58"/>
        <end position="94"/>
    </location>
</feature>
<proteinExistence type="predicted"/>
<reference evidence="4" key="2">
    <citation type="submission" date="2025-08" db="UniProtKB">
        <authorList>
            <consortium name="Ensembl"/>
        </authorList>
    </citation>
    <scope>IDENTIFICATION</scope>
</reference>
<evidence type="ECO:0000313" key="5">
    <source>
        <dbReference type="Proteomes" id="UP000472265"/>
    </source>
</evidence>
<evidence type="ECO:0000256" key="1">
    <source>
        <dbReference type="ARBA" id="ARBA00023054"/>
    </source>
</evidence>
<feature type="compositionally biased region" description="Acidic residues" evidence="3">
    <location>
        <begin position="78"/>
        <end position="87"/>
    </location>
</feature>
<gene>
    <name evidence="4" type="primary">CCDC146</name>
    <name evidence="4" type="synonym">ccdc146</name>
</gene>
<keyword evidence="1 2" id="KW-0175">Coiled coil</keyword>
<feature type="coiled-coil region" evidence="2">
    <location>
        <begin position="244"/>
        <end position="467"/>
    </location>
</feature>
<dbReference type="Proteomes" id="UP000472265">
    <property type="component" value="Chromosome 14"/>
</dbReference>
<evidence type="ECO:0000256" key="2">
    <source>
        <dbReference type="SAM" id="Coils"/>
    </source>
</evidence>
<keyword evidence="5" id="KW-1185">Reference proteome</keyword>
<name>A0A671Z1P0_SPAAU</name>
<feature type="coiled-coil region" evidence="2">
    <location>
        <begin position="739"/>
        <end position="843"/>
    </location>
</feature>
<protein>
    <submittedName>
        <fullName evidence="4">Coiled-coil domain containing 146</fullName>
    </submittedName>
</protein>
<dbReference type="GO" id="GO:0005856">
    <property type="term" value="C:cytoskeleton"/>
    <property type="evidence" value="ECO:0007669"/>
    <property type="project" value="TreeGrafter"/>
</dbReference>
<dbReference type="OMA" id="PRPNAYV"/>
<organism evidence="4 5">
    <name type="scientific">Sparus aurata</name>
    <name type="common">Gilthead sea bream</name>
    <dbReference type="NCBI Taxonomy" id="8175"/>
    <lineage>
        <taxon>Eukaryota</taxon>
        <taxon>Metazoa</taxon>
        <taxon>Chordata</taxon>
        <taxon>Craniata</taxon>
        <taxon>Vertebrata</taxon>
        <taxon>Euteleostomi</taxon>
        <taxon>Actinopterygii</taxon>
        <taxon>Neopterygii</taxon>
        <taxon>Teleostei</taxon>
        <taxon>Neoteleostei</taxon>
        <taxon>Acanthomorphata</taxon>
        <taxon>Eupercaria</taxon>
        <taxon>Spariformes</taxon>
        <taxon>Sparidae</taxon>
        <taxon>Sparus</taxon>
    </lineage>
</organism>
<reference evidence="4" key="3">
    <citation type="submission" date="2025-09" db="UniProtKB">
        <authorList>
            <consortium name="Ensembl"/>
        </authorList>
    </citation>
    <scope>IDENTIFICATION</scope>
</reference>
<feature type="compositionally biased region" description="Basic and acidic residues" evidence="3">
    <location>
        <begin position="61"/>
        <end position="77"/>
    </location>
</feature>
<dbReference type="PANTHER" id="PTHR32083">
    <property type="entry name" value="CILIA AND FLAGELLA-ASSOCIATED PROTEIN 58-RELATED"/>
    <property type="match status" value="1"/>
</dbReference>
<dbReference type="InParanoid" id="A0A671Z1P0"/>
<reference evidence="4" key="1">
    <citation type="submission" date="2021-04" db="EMBL/GenBank/DDBJ databases">
        <authorList>
            <consortium name="Wellcome Sanger Institute Data Sharing"/>
        </authorList>
    </citation>
    <scope>NUCLEOTIDE SEQUENCE [LARGE SCALE GENOMIC DNA]</scope>
</reference>
<feature type="coiled-coil region" evidence="2">
    <location>
        <begin position="166"/>
        <end position="216"/>
    </location>
</feature>
<feature type="coiled-coil region" evidence="2">
    <location>
        <begin position="895"/>
        <end position="962"/>
    </location>
</feature>
<sequence>MVTTTPRQFNQREICDLTFANINIRCISSCTVSVVLQDIGTAISRTCKNGDPEKLTMSLSEEEHQDRRPPSRGKVELEDQEEEEEEKGMEKDTPLVALAPDAALPEEQPSAAIHVSTSPAFQCLDELLSLGKISQTRVAKLKSSYMLLHNTLKSSQDSEIQLLGETKRCRAELERLQAEVERTEEQSTSEEPESEVNELRQQLLQAYNELKAAEDREYKTQHKLKCLWEEKQYLERESEIQPEPAELESRTKDLQDKYEDLKKEVAQRQLEVRSLMEDVKTHETQILKEQKELEDKKEIIELKEAEKAQLISTPDQILKEIERKHFKKEAAMKKTEALNGEISETEQQVREVEQRNHSLRLKKKAMNEELEGLRAKVEAGQREYRRLLKELEVRIEEEAQLTGNRGILEMKLHNVMCDRKHLYESQSVQLREKNRQMQALKRMEHALTMANEQLKHTQSIYNDLQAQLDAVPKSEAGAQQGMELQKEVDALKVSFEKKLSVAEEESQKKRQYGMIQGLLRESNCLREELHNLRCLTQIKAEERGQKHRELLRAEQLKQHIQQELIEKDLIIMDHNKLNTMLQRRLSQYCNLCNMIMEEKNKYVKLKQIASQTIAELREQAKVQDNELEIQRTIVINKDRSLTKAYMKISNSSKLRDKLRNDISKVTWKHSQITQECEDNKLELMKLTQMISAQEEALLEINKNHETAIQRRNFLGIQLLEHEEVLLNCYEKVNVQEAAINKGNMGLETLEKEKRDLQLEINEEKRQIDLMKKEGPLMKSLEKDIATLQIELSEARDKTLEGLNRTVDYKELKGKDPSTVELVKKIEQLEVKLAERERQVLERELLVDQVTRLSNPLSEQAENCRQDRLTLAKKLNEFRAHIMDTNQRLMAVSAELSMKQAAVLSLQQEIKEKEHQMDRCQQQLEQGLPPCPEMEEEWRRMLRDKKRRQRDKEERERLAEEAEWIQLPNGVYTTAEPRPNAYIPQSDGTLPLPKPYGAQAPFKPSQPGANMRHIRKPTLKPLEM</sequence>